<keyword evidence="6" id="KW-0460">Magnesium</keyword>
<evidence type="ECO:0000256" key="1">
    <source>
        <dbReference type="ARBA" id="ARBA00001936"/>
    </source>
</evidence>
<dbReference type="InterPro" id="IPR000086">
    <property type="entry name" value="NUDIX_hydrolase_dom"/>
</dbReference>
<evidence type="ECO:0000256" key="10">
    <source>
        <dbReference type="ARBA" id="ARBA00055812"/>
    </source>
</evidence>
<comment type="catalytic activity">
    <reaction evidence="8">
        <text>a 2'-deoxyribonucleoside 5'-triphosphate + H2O = a 2'-deoxyribonucleoside 5'-phosphate + diphosphate + H(+)</text>
        <dbReference type="Rhea" id="RHEA:44644"/>
        <dbReference type="ChEBI" id="CHEBI:15377"/>
        <dbReference type="ChEBI" id="CHEBI:15378"/>
        <dbReference type="ChEBI" id="CHEBI:33019"/>
        <dbReference type="ChEBI" id="CHEBI:61560"/>
        <dbReference type="ChEBI" id="CHEBI:65317"/>
        <dbReference type="EC" id="3.6.1.9"/>
    </reaction>
</comment>
<evidence type="ECO:0000256" key="14">
    <source>
        <dbReference type="ARBA" id="ARBA00077398"/>
    </source>
</evidence>
<dbReference type="PRINTS" id="PR00502">
    <property type="entry name" value="NUDIXFAMILY"/>
</dbReference>
<evidence type="ECO:0000313" key="17">
    <source>
        <dbReference type="EMBL" id="KAJ8028996.1"/>
    </source>
</evidence>
<feature type="domain" description="Nudix hydrolase" evidence="16">
    <location>
        <begin position="44"/>
        <end position="183"/>
    </location>
</feature>
<accession>A0A9Q1H1V2</accession>
<keyword evidence="5" id="KW-0378">Hydrolase</keyword>
<dbReference type="GO" id="GO:0006950">
    <property type="term" value="P:response to stress"/>
    <property type="evidence" value="ECO:0007669"/>
    <property type="project" value="UniProtKB-ARBA"/>
</dbReference>
<proteinExistence type="inferred from homology"/>
<dbReference type="InterPro" id="IPR015797">
    <property type="entry name" value="NUDIX_hydrolase-like_dom_sf"/>
</dbReference>
<evidence type="ECO:0000256" key="3">
    <source>
        <dbReference type="ARBA" id="ARBA00005582"/>
    </source>
</evidence>
<dbReference type="CDD" id="cd04678">
    <property type="entry name" value="NUDIX_MTH2_Nudt15"/>
    <property type="match status" value="1"/>
</dbReference>
<comment type="function">
    <text evidence="10">May catalyze the hydrolysis of nucleoside triphosphates including dGTP, dTTP, dCTP, their oxidized forms like 8-oxo-dGTP and the prodrug thiopurine derivatives 6-thio-dGTP and 6-thio-GTP. Could also catalyze the hydrolysis of some nucleoside diphosphate derivatives. Hydrolyzes oxidized nucleosides triphosphates like 8-oxo-dGTP in vitro, but the specificity and efficiency towards these substrates are low. Therefore, the potential in vivo sanitizing role of this enzyme, that would consist in removing oxidatively damaged forms of nucleosides to prevent their incorporation into DNA, is unclear. Through the hydrolysis of thioguanosine triphosphates may participate in the catabolism of thiopurine drugs. May also have a role in DNA synthesis and cell cycle progression by stabilizing PCNA. Exhibits decapping activity towards dpCoA-capped RNAs in vitro.</text>
</comment>
<name>A0A9Q1H1V2_HOLLE</name>
<evidence type="ECO:0000259" key="16">
    <source>
        <dbReference type="PROSITE" id="PS51462"/>
    </source>
</evidence>
<sequence>MIVSKVLYMSTRNFKCFSILSRKSAIFMASSQTKMQNSTEHAKLPRPGVGVGVFVTSSDHPGTILMGKRKNSTGSGMYALPGGHLEFGESWEECGRREIMEETGLRLKDVSFAHVNNAIDRPTNYHYVTIFMKGEVDTSFKAEPENMEPDKCEGWHWTKWEDIPPPELLFWSLRIAIAEGFNMFAKKD</sequence>
<comment type="cofactor">
    <cofactor evidence="1">
        <name>Mn(2+)</name>
        <dbReference type="ChEBI" id="CHEBI:29035"/>
    </cofactor>
</comment>
<dbReference type="GO" id="GO:0046872">
    <property type="term" value="F:metal ion binding"/>
    <property type="evidence" value="ECO:0007669"/>
    <property type="project" value="UniProtKB-KW"/>
</dbReference>
<dbReference type="PANTHER" id="PTHR16099">
    <property type="entry name" value="8-OXO-DGTP DIPHOSPHATES NUDT15"/>
    <property type="match status" value="1"/>
</dbReference>
<comment type="cofactor">
    <cofactor evidence="2">
        <name>Mg(2+)</name>
        <dbReference type="ChEBI" id="CHEBI:18420"/>
    </cofactor>
</comment>
<dbReference type="AlphaFoldDB" id="A0A9Q1H1V2"/>
<comment type="catalytic activity">
    <reaction evidence="9">
        <text>a ribonucleoside 5'-triphosphate + H2O = a ribonucleoside 5'-phosphate + diphosphate + H(+)</text>
        <dbReference type="Rhea" id="RHEA:23996"/>
        <dbReference type="ChEBI" id="CHEBI:15377"/>
        <dbReference type="ChEBI" id="CHEBI:15378"/>
        <dbReference type="ChEBI" id="CHEBI:33019"/>
        <dbReference type="ChEBI" id="CHEBI:58043"/>
        <dbReference type="ChEBI" id="CHEBI:61557"/>
        <dbReference type="EC" id="3.6.1.9"/>
    </reaction>
</comment>
<comment type="subunit">
    <text evidence="11">Homodimer. Interacts with PCNA; interaction is disrupted in response to UV irradiation.</text>
</comment>
<dbReference type="SUPFAM" id="SSF55811">
    <property type="entry name" value="Nudix"/>
    <property type="match status" value="1"/>
</dbReference>
<dbReference type="GO" id="GO:0005829">
    <property type="term" value="C:cytosol"/>
    <property type="evidence" value="ECO:0007669"/>
    <property type="project" value="TreeGrafter"/>
</dbReference>
<dbReference type="PROSITE" id="PS51462">
    <property type="entry name" value="NUDIX"/>
    <property type="match status" value="1"/>
</dbReference>
<comment type="caution">
    <text evidence="17">The sequence shown here is derived from an EMBL/GenBank/DDBJ whole genome shotgun (WGS) entry which is preliminary data.</text>
</comment>
<evidence type="ECO:0000256" key="11">
    <source>
        <dbReference type="ARBA" id="ARBA00062087"/>
    </source>
</evidence>
<dbReference type="Pfam" id="PF00293">
    <property type="entry name" value="NUDIX"/>
    <property type="match status" value="1"/>
</dbReference>
<protein>
    <recommendedName>
        <fullName evidence="12">Nucleotide triphosphate diphosphatase NUDT15</fullName>
    </recommendedName>
    <alternativeName>
        <fullName evidence="13">MutT homolog 2</fullName>
    </alternativeName>
    <alternativeName>
        <fullName evidence="15">Nucleoside diphosphate-linked moiety X motif 15</fullName>
    </alternativeName>
    <alternativeName>
        <fullName evidence="14">Nucleoside diphosphate-linked to another moiety X hydrolase 15</fullName>
    </alternativeName>
</protein>
<dbReference type="FunFam" id="3.90.79.10:FF:000034">
    <property type="entry name" value="Nucleotide triphosphate diphosphatase NUDT15"/>
    <property type="match status" value="1"/>
</dbReference>
<evidence type="ECO:0000256" key="2">
    <source>
        <dbReference type="ARBA" id="ARBA00001946"/>
    </source>
</evidence>
<organism evidence="17 18">
    <name type="scientific">Holothuria leucospilota</name>
    <name type="common">Black long sea cucumber</name>
    <name type="synonym">Mertensiothuria leucospilota</name>
    <dbReference type="NCBI Taxonomy" id="206669"/>
    <lineage>
        <taxon>Eukaryota</taxon>
        <taxon>Metazoa</taxon>
        <taxon>Echinodermata</taxon>
        <taxon>Eleutherozoa</taxon>
        <taxon>Echinozoa</taxon>
        <taxon>Holothuroidea</taxon>
        <taxon>Aspidochirotacea</taxon>
        <taxon>Aspidochirotida</taxon>
        <taxon>Holothuriidae</taxon>
        <taxon>Holothuria</taxon>
    </lineage>
</organism>
<keyword evidence="4" id="KW-0479">Metal-binding</keyword>
<evidence type="ECO:0000256" key="13">
    <source>
        <dbReference type="ARBA" id="ARBA00076736"/>
    </source>
</evidence>
<dbReference type="InterPro" id="IPR020476">
    <property type="entry name" value="Nudix_hydrolase"/>
</dbReference>
<dbReference type="PANTHER" id="PTHR16099:SF5">
    <property type="entry name" value="NUCLEOTIDE TRIPHOSPHATE DIPHOSPHATASE NUDT15"/>
    <property type="match status" value="1"/>
</dbReference>
<gene>
    <name evidence="17" type="ORF">HOLleu_28271</name>
</gene>
<evidence type="ECO:0000256" key="5">
    <source>
        <dbReference type="ARBA" id="ARBA00022801"/>
    </source>
</evidence>
<evidence type="ECO:0000256" key="7">
    <source>
        <dbReference type="ARBA" id="ARBA00023211"/>
    </source>
</evidence>
<evidence type="ECO:0000256" key="8">
    <source>
        <dbReference type="ARBA" id="ARBA00036546"/>
    </source>
</evidence>
<dbReference type="GO" id="GO:0006203">
    <property type="term" value="P:dGTP catabolic process"/>
    <property type="evidence" value="ECO:0007669"/>
    <property type="project" value="TreeGrafter"/>
</dbReference>
<comment type="similarity">
    <text evidence="3">Belongs to the Nudix hydrolase family.</text>
</comment>
<evidence type="ECO:0000256" key="15">
    <source>
        <dbReference type="ARBA" id="ARBA00080476"/>
    </source>
</evidence>
<evidence type="ECO:0000256" key="9">
    <source>
        <dbReference type="ARBA" id="ARBA00036800"/>
    </source>
</evidence>
<dbReference type="GO" id="GO:0035539">
    <property type="term" value="F:8-oxo-7,8-dihydrodeoxyguanosine triphosphate pyrophosphatase activity"/>
    <property type="evidence" value="ECO:0007669"/>
    <property type="project" value="TreeGrafter"/>
</dbReference>
<dbReference type="Gene3D" id="3.90.79.10">
    <property type="entry name" value="Nucleoside Triphosphate Pyrophosphohydrolase"/>
    <property type="match status" value="1"/>
</dbReference>
<reference evidence="17" key="1">
    <citation type="submission" date="2021-10" db="EMBL/GenBank/DDBJ databases">
        <title>Tropical sea cucumber genome reveals ecological adaptation and Cuvierian tubules defense mechanism.</title>
        <authorList>
            <person name="Chen T."/>
        </authorList>
    </citation>
    <scope>NUCLEOTIDE SEQUENCE</scope>
    <source>
        <strain evidence="17">Nanhai2018</strain>
        <tissue evidence="17">Muscle</tissue>
    </source>
</reference>
<dbReference type="GO" id="GO:0008413">
    <property type="term" value="F:8-oxo-7,8-dihydroguanosine triphosphate pyrophosphatase activity"/>
    <property type="evidence" value="ECO:0007669"/>
    <property type="project" value="UniProtKB-ARBA"/>
</dbReference>
<evidence type="ECO:0000256" key="12">
    <source>
        <dbReference type="ARBA" id="ARBA00070687"/>
    </source>
</evidence>
<dbReference type="EMBL" id="JAIZAY010000014">
    <property type="protein sequence ID" value="KAJ8028996.1"/>
    <property type="molecule type" value="Genomic_DNA"/>
</dbReference>
<keyword evidence="7" id="KW-0464">Manganese</keyword>
<evidence type="ECO:0000256" key="6">
    <source>
        <dbReference type="ARBA" id="ARBA00022842"/>
    </source>
</evidence>
<keyword evidence="18" id="KW-1185">Reference proteome</keyword>
<evidence type="ECO:0000256" key="4">
    <source>
        <dbReference type="ARBA" id="ARBA00022723"/>
    </source>
</evidence>
<dbReference type="OrthoDB" id="447842at2759"/>
<evidence type="ECO:0000313" key="18">
    <source>
        <dbReference type="Proteomes" id="UP001152320"/>
    </source>
</evidence>
<dbReference type="Proteomes" id="UP001152320">
    <property type="component" value="Chromosome 14"/>
</dbReference>